<dbReference type="GO" id="GO:0004222">
    <property type="term" value="F:metalloendopeptidase activity"/>
    <property type="evidence" value="ECO:0007669"/>
    <property type="project" value="InterPro"/>
</dbReference>
<protein>
    <recommendedName>
        <fullName evidence="7">Peptidase M48 domain-containing protein</fullName>
    </recommendedName>
</protein>
<gene>
    <name evidence="8" type="ORF">OZSIB_1044</name>
</gene>
<comment type="similarity">
    <text evidence="6">Belongs to the peptidase M48 family.</text>
</comment>
<comment type="caution">
    <text evidence="8">The sequence shown here is derived from an EMBL/GenBank/DDBJ whole genome shotgun (WGS) entry which is preliminary data.</text>
</comment>
<dbReference type="GO" id="GO:0046872">
    <property type="term" value="F:metal ion binding"/>
    <property type="evidence" value="ECO:0007669"/>
    <property type="project" value="UniProtKB-KW"/>
</dbReference>
<evidence type="ECO:0000313" key="9">
    <source>
        <dbReference type="Proteomes" id="UP000252355"/>
    </source>
</evidence>
<dbReference type="Gene3D" id="3.30.2010.10">
    <property type="entry name" value="Metalloproteases ('zincins'), catalytic domain"/>
    <property type="match status" value="1"/>
</dbReference>
<name>A0A367ZLB3_9BACT</name>
<accession>A0A367ZLB3</accession>
<evidence type="ECO:0000256" key="2">
    <source>
        <dbReference type="ARBA" id="ARBA00022723"/>
    </source>
</evidence>
<evidence type="ECO:0000256" key="5">
    <source>
        <dbReference type="ARBA" id="ARBA00023049"/>
    </source>
</evidence>
<feature type="domain" description="Peptidase M48" evidence="7">
    <location>
        <begin position="83"/>
        <end position="165"/>
    </location>
</feature>
<proteinExistence type="inferred from homology"/>
<dbReference type="Pfam" id="PF01435">
    <property type="entry name" value="Peptidase_M48"/>
    <property type="match status" value="1"/>
</dbReference>
<keyword evidence="1 6" id="KW-0645">Protease</keyword>
<dbReference type="InterPro" id="IPR001915">
    <property type="entry name" value="Peptidase_M48"/>
</dbReference>
<dbReference type="EMBL" id="QOQW01000018">
    <property type="protein sequence ID" value="RCK78894.1"/>
    <property type="molecule type" value="Genomic_DNA"/>
</dbReference>
<comment type="cofactor">
    <cofactor evidence="6">
        <name>Zn(2+)</name>
        <dbReference type="ChEBI" id="CHEBI:29105"/>
    </cofactor>
    <text evidence="6">Binds 1 zinc ion per subunit.</text>
</comment>
<keyword evidence="2" id="KW-0479">Metal-binding</keyword>
<evidence type="ECO:0000256" key="6">
    <source>
        <dbReference type="RuleBase" id="RU003983"/>
    </source>
</evidence>
<evidence type="ECO:0000256" key="4">
    <source>
        <dbReference type="ARBA" id="ARBA00022833"/>
    </source>
</evidence>
<dbReference type="AlphaFoldDB" id="A0A367ZLB3"/>
<sequence>MGWGKGRFASDLRRRAGRVLLAVLLLLASRALERPAIAESRNPLASYFSRLLDESRAETAIGLLLLSDFLKETDGASRTVQVPDLDALVERLAARTSRPTLPYRVVVIDSAVPGEIAFPGGPIILTSGLLALAATPEERAFLVARNLVHVALRHPMAAIKKEGLYAPILKNLKLSEERRDREAVRHVLRGFIKAATGMDQKKADREALALFDQPEAGRQAGLSLLRKLEKELWPIAPWEWFDLPGRIQSLESLAP</sequence>
<keyword evidence="3 6" id="KW-0378">Hydrolase</keyword>
<dbReference type="Proteomes" id="UP000252355">
    <property type="component" value="Unassembled WGS sequence"/>
</dbReference>
<reference evidence="8 9" key="1">
    <citation type="submission" date="2018-05" db="EMBL/GenBank/DDBJ databases">
        <title>A metagenomic window into the 2 km-deep terrestrial subsurface aquifer revealed taxonomically and functionally diverse microbial community comprising novel uncultured bacterial lineages.</title>
        <authorList>
            <person name="Kadnikov V.V."/>
            <person name="Mardanov A.V."/>
            <person name="Beletsky A.V."/>
            <person name="Banks D."/>
            <person name="Pimenov N.V."/>
            <person name="Frank Y.A."/>
            <person name="Karnachuk O.V."/>
            <person name="Ravin N.V."/>
        </authorList>
    </citation>
    <scope>NUCLEOTIDE SEQUENCE [LARGE SCALE GENOMIC DNA]</scope>
    <source>
        <strain evidence="8">BY5</strain>
    </source>
</reference>
<keyword evidence="4 6" id="KW-0862">Zinc</keyword>
<keyword evidence="5 6" id="KW-0482">Metalloprotease</keyword>
<evidence type="ECO:0000313" key="8">
    <source>
        <dbReference type="EMBL" id="RCK78894.1"/>
    </source>
</evidence>
<dbReference type="GO" id="GO:0006508">
    <property type="term" value="P:proteolysis"/>
    <property type="evidence" value="ECO:0007669"/>
    <property type="project" value="UniProtKB-KW"/>
</dbReference>
<evidence type="ECO:0000259" key="7">
    <source>
        <dbReference type="Pfam" id="PF01435"/>
    </source>
</evidence>
<organism evidence="8 9">
    <name type="scientific">Candidatus Ozemobacter sibiricus</name>
    <dbReference type="NCBI Taxonomy" id="2268124"/>
    <lineage>
        <taxon>Bacteria</taxon>
        <taxon>Candidatus Ozemobacteria</taxon>
        <taxon>Candidatus Ozemobacterales</taxon>
        <taxon>Candidatus Ozemobacteraceae</taxon>
        <taxon>Candidatus Ozemobacter</taxon>
    </lineage>
</organism>
<evidence type="ECO:0000256" key="3">
    <source>
        <dbReference type="ARBA" id="ARBA00022801"/>
    </source>
</evidence>
<evidence type="ECO:0000256" key="1">
    <source>
        <dbReference type="ARBA" id="ARBA00022670"/>
    </source>
</evidence>